<feature type="compositionally biased region" description="Basic and acidic residues" evidence="1">
    <location>
        <begin position="28"/>
        <end position="38"/>
    </location>
</feature>
<evidence type="ECO:0000313" key="2">
    <source>
        <dbReference type="EMBL" id="DAD47616.1"/>
    </source>
</evidence>
<keyword evidence="3" id="KW-1185">Reference proteome</keyword>
<comment type="caution">
    <text evidence="2">The sequence shown here is derived from an EMBL/GenBank/DDBJ whole genome shotgun (WGS) entry which is preliminary data.</text>
</comment>
<dbReference type="Proteomes" id="UP000607653">
    <property type="component" value="Unassembled WGS sequence"/>
</dbReference>
<evidence type="ECO:0000256" key="1">
    <source>
        <dbReference type="SAM" id="MobiDB-lite"/>
    </source>
</evidence>
<feature type="region of interest" description="Disordered" evidence="1">
    <location>
        <begin position="1"/>
        <end position="38"/>
    </location>
</feature>
<dbReference type="EMBL" id="DUZY01000008">
    <property type="protein sequence ID" value="DAD47616.1"/>
    <property type="molecule type" value="Genomic_DNA"/>
</dbReference>
<reference evidence="2 3" key="1">
    <citation type="journal article" date="2020" name="Mol. Biol. Evol.">
        <title>Distinct Expression and Methylation Patterns for Genes with Different Fates following a Single Whole-Genome Duplication in Flowering Plants.</title>
        <authorList>
            <person name="Shi T."/>
            <person name="Rahmani R.S."/>
            <person name="Gugger P.F."/>
            <person name="Wang M."/>
            <person name="Li H."/>
            <person name="Zhang Y."/>
            <person name="Li Z."/>
            <person name="Wang Q."/>
            <person name="Van de Peer Y."/>
            <person name="Marchal K."/>
            <person name="Chen J."/>
        </authorList>
    </citation>
    <scope>NUCLEOTIDE SEQUENCE [LARGE SCALE GENOMIC DNA]</scope>
    <source>
        <tissue evidence="2">Leaf</tissue>
    </source>
</reference>
<gene>
    <name evidence="2" type="ORF">HUJ06_017553</name>
</gene>
<evidence type="ECO:0000313" key="3">
    <source>
        <dbReference type="Proteomes" id="UP000607653"/>
    </source>
</evidence>
<organism evidence="2 3">
    <name type="scientific">Nelumbo nucifera</name>
    <name type="common">Sacred lotus</name>
    <dbReference type="NCBI Taxonomy" id="4432"/>
    <lineage>
        <taxon>Eukaryota</taxon>
        <taxon>Viridiplantae</taxon>
        <taxon>Streptophyta</taxon>
        <taxon>Embryophyta</taxon>
        <taxon>Tracheophyta</taxon>
        <taxon>Spermatophyta</taxon>
        <taxon>Magnoliopsida</taxon>
        <taxon>Proteales</taxon>
        <taxon>Nelumbonaceae</taxon>
        <taxon>Nelumbo</taxon>
    </lineage>
</organism>
<protein>
    <submittedName>
        <fullName evidence="2">Uncharacterized protein</fullName>
    </submittedName>
</protein>
<proteinExistence type="predicted"/>
<feature type="compositionally biased region" description="Basic and acidic residues" evidence="1">
    <location>
        <begin position="1"/>
        <end position="13"/>
    </location>
</feature>
<accession>A0A822ZXP6</accession>
<name>A0A822ZXP6_NELNU</name>
<dbReference type="AlphaFoldDB" id="A0A822ZXP6"/>
<sequence>MLESRQNKAKESEPFPLPLSLSFSGLARLEENTQRKEG</sequence>